<evidence type="ECO:0008006" key="4">
    <source>
        <dbReference type="Google" id="ProtNLM"/>
    </source>
</evidence>
<evidence type="ECO:0000313" key="3">
    <source>
        <dbReference type="Proteomes" id="UP000774617"/>
    </source>
</evidence>
<proteinExistence type="predicted"/>
<name>A0ABQ8GL20_9PEZI</name>
<dbReference type="SUPFAM" id="SSF51735">
    <property type="entry name" value="NAD(P)-binding Rossmann-fold domains"/>
    <property type="match status" value="1"/>
</dbReference>
<dbReference type="Gene3D" id="3.40.50.720">
    <property type="entry name" value="NAD(P)-binding Rossmann-like Domain"/>
    <property type="match status" value="1"/>
</dbReference>
<feature type="region of interest" description="Disordered" evidence="1">
    <location>
        <begin position="116"/>
        <end position="158"/>
    </location>
</feature>
<dbReference type="EMBL" id="JAGTJR010000006">
    <property type="protein sequence ID" value="KAH7058830.1"/>
    <property type="molecule type" value="Genomic_DNA"/>
</dbReference>
<dbReference type="Proteomes" id="UP000774617">
    <property type="component" value="Unassembled WGS sequence"/>
</dbReference>
<evidence type="ECO:0000313" key="2">
    <source>
        <dbReference type="EMBL" id="KAH7058830.1"/>
    </source>
</evidence>
<sequence>MPEAAQSNAVDRATMKANPPIDLSSLDGKGVLVAGGATGVGAALVRALADAGAYVTIADDNAVEGQRLMLDLVSDNKRAQYTYTRAPSFPSQAESFQHASSFRNLALVIASAIPAPSSPSASTPPDSLLSWLASTPPPASAAASSSPVSPPAPPSTAPVDTSVTAALYTAHLACHYFRGGTAEKAGEPRAVQAAGEGGGKGAEGARVNGQAADGVDGERKAGGSGATGHLLFLAPRAYVVGGGVAPDALAAGAAAAGFRSVVRGLAAVARSGELGVRVNMVAVGEEELEGGGKAAEAVVDGGLKGEKDGLREKEGAEKGKEQERKKYATCVEAAMRLVCDESASGHAIMVSQGQVRQGRI</sequence>
<gene>
    <name evidence="2" type="ORF">B0J12DRAFT_737447</name>
</gene>
<evidence type="ECO:0000256" key="1">
    <source>
        <dbReference type="SAM" id="MobiDB-lite"/>
    </source>
</evidence>
<dbReference type="InterPro" id="IPR036291">
    <property type="entry name" value="NAD(P)-bd_dom_sf"/>
</dbReference>
<protein>
    <recommendedName>
        <fullName evidence="4">Short-chain dehydrogenase/reductase SDR</fullName>
    </recommendedName>
</protein>
<reference evidence="2 3" key="1">
    <citation type="journal article" date="2021" name="Nat. Commun.">
        <title>Genetic determinants of endophytism in the Arabidopsis root mycobiome.</title>
        <authorList>
            <person name="Mesny F."/>
            <person name="Miyauchi S."/>
            <person name="Thiergart T."/>
            <person name="Pickel B."/>
            <person name="Atanasova L."/>
            <person name="Karlsson M."/>
            <person name="Huettel B."/>
            <person name="Barry K.W."/>
            <person name="Haridas S."/>
            <person name="Chen C."/>
            <person name="Bauer D."/>
            <person name="Andreopoulos W."/>
            <person name="Pangilinan J."/>
            <person name="LaButti K."/>
            <person name="Riley R."/>
            <person name="Lipzen A."/>
            <person name="Clum A."/>
            <person name="Drula E."/>
            <person name="Henrissat B."/>
            <person name="Kohler A."/>
            <person name="Grigoriev I.V."/>
            <person name="Martin F.M."/>
            <person name="Hacquard S."/>
        </authorList>
    </citation>
    <scope>NUCLEOTIDE SEQUENCE [LARGE SCALE GENOMIC DNA]</scope>
    <source>
        <strain evidence="2 3">MPI-SDFR-AT-0080</strain>
    </source>
</reference>
<keyword evidence="3" id="KW-1185">Reference proteome</keyword>
<accession>A0ABQ8GL20</accession>
<comment type="caution">
    <text evidence="2">The sequence shown here is derived from an EMBL/GenBank/DDBJ whole genome shotgun (WGS) entry which is preliminary data.</text>
</comment>
<feature type="compositionally biased region" description="Low complexity" evidence="1">
    <location>
        <begin position="116"/>
        <end position="147"/>
    </location>
</feature>
<organism evidence="2 3">
    <name type="scientific">Macrophomina phaseolina</name>
    <dbReference type="NCBI Taxonomy" id="35725"/>
    <lineage>
        <taxon>Eukaryota</taxon>
        <taxon>Fungi</taxon>
        <taxon>Dikarya</taxon>
        <taxon>Ascomycota</taxon>
        <taxon>Pezizomycotina</taxon>
        <taxon>Dothideomycetes</taxon>
        <taxon>Dothideomycetes incertae sedis</taxon>
        <taxon>Botryosphaeriales</taxon>
        <taxon>Botryosphaeriaceae</taxon>
        <taxon>Macrophomina</taxon>
    </lineage>
</organism>